<dbReference type="SMART" id="SM00089">
    <property type="entry name" value="PKD"/>
    <property type="match status" value="1"/>
</dbReference>
<protein>
    <recommendedName>
        <fullName evidence="7">PKD domain-containing protein</fullName>
    </recommendedName>
</protein>
<feature type="domain" description="LTD" evidence="4">
    <location>
        <begin position="289"/>
        <end position="399"/>
    </location>
</feature>
<evidence type="ECO:0000256" key="2">
    <source>
        <dbReference type="SAM" id="Phobius"/>
    </source>
</evidence>
<evidence type="ECO:0000256" key="1">
    <source>
        <dbReference type="SAM" id="MobiDB-lite"/>
    </source>
</evidence>
<keyword evidence="2" id="KW-0812">Transmembrane</keyword>
<dbReference type="SUPFAM" id="SSF74853">
    <property type="entry name" value="Lamin A/C globular tail domain"/>
    <property type="match status" value="2"/>
</dbReference>
<organism evidence="5 6">
    <name type="scientific">Candidatus Portnoybacteria bacterium CG11_big_fil_rev_8_21_14_0_20_44_10</name>
    <dbReference type="NCBI Taxonomy" id="1974818"/>
    <lineage>
        <taxon>Bacteria</taxon>
        <taxon>Candidatus Portnoyibacteriota</taxon>
    </lineage>
</organism>
<dbReference type="Proteomes" id="UP000231550">
    <property type="component" value="Unassembled WGS sequence"/>
</dbReference>
<evidence type="ECO:0000313" key="6">
    <source>
        <dbReference type="Proteomes" id="UP000231550"/>
    </source>
</evidence>
<feature type="compositionally biased region" description="Low complexity" evidence="1">
    <location>
        <begin position="196"/>
        <end position="217"/>
    </location>
</feature>
<dbReference type="InterPro" id="IPR035986">
    <property type="entry name" value="PKD_dom_sf"/>
</dbReference>
<dbReference type="InterPro" id="IPR013783">
    <property type="entry name" value="Ig-like_fold"/>
</dbReference>
<feature type="domain" description="PKD" evidence="3">
    <location>
        <begin position="219"/>
        <end position="299"/>
    </location>
</feature>
<dbReference type="InterPro" id="IPR036415">
    <property type="entry name" value="Lamin_tail_dom_sf"/>
</dbReference>
<feature type="compositionally biased region" description="Polar residues" evidence="1">
    <location>
        <begin position="166"/>
        <end position="193"/>
    </location>
</feature>
<dbReference type="InterPro" id="IPR001322">
    <property type="entry name" value="Lamin_tail_dom"/>
</dbReference>
<dbReference type="Pfam" id="PF00932">
    <property type="entry name" value="LTD"/>
    <property type="match status" value="2"/>
</dbReference>
<evidence type="ECO:0000259" key="4">
    <source>
        <dbReference type="PROSITE" id="PS51841"/>
    </source>
</evidence>
<dbReference type="Gene3D" id="2.60.40.1260">
    <property type="entry name" value="Lamin Tail domain"/>
    <property type="match status" value="2"/>
</dbReference>
<evidence type="ECO:0000313" key="5">
    <source>
        <dbReference type="EMBL" id="PIQ74805.1"/>
    </source>
</evidence>
<dbReference type="CDD" id="cd00146">
    <property type="entry name" value="PKD"/>
    <property type="match status" value="1"/>
</dbReference>
<dbReference type="InterPro" id="IPR000601">
    <property type="entry name" value="PKD_dom"/>
</dbReference>
<comment type="caution">
    <text evidence="5">The sequence shown here is derived from an EMBL/GenBank/DDBJ whole genome shotgun (WGS) entry which is preliminary data.</text>
</comment>
<feature type="transmembrane region" description="Helical" evidence="2">
    <location>
        <begin position="515"/>
        <end position="533"/>
    </location>
</feature>
<dbReference type="InterPro" id="IPR022409">
    <property type="entry name" value="PKD/Chitinase_dom"/>
</dbReference>
<dbReference type="PROSITE" id="PS50093">
    <property type="entry name" value="PKD"/>
    <property type="match status" value="1"/>
</dbReference>
<feature type="region of interest" description="Disordered" evidence="1">
    <location>
        <begin position="164"/>
        <end position="224"/>
    </location>
</feature>
<feature type="region of interest" description="Disordered" evidence="1">
    <location>
        <begin position="473"/>
        <end position="501"/>
    </location>
</feature>
<keyword evidence="2" id="KW-0472">Membrane</keyword>
<accession>A0A2H0KU28</accession>
<keyword evidence="2" id="KW-1133">Transmembrane helix</keyword>
<dbReference type="PROSITE" id="PS51841">
    <property type="entry name" value="LTD"/>
    <property type="match status" value="2"/>
</dbReference>
<dbReference type="AlphaFoldDB" id="A0A2H0KU28"/>
<feature type="domain" description="LTD" evidence="4">
    <location>
        <begin position="28"/>
        <end position="151"/>
    </location>
</feature>
<dbReference type="EMBL" id="PCVN01000002">
    <property type="protein sequence ID" value="PIQ74805.1"/>
    <property type="molecule type" value="Genomic_DNA"/>
</dbReference>
<evidence type="ECO:0008006" key="7">
    <source>
        <dbReference type="Google" id="ProtNLM"/>
    </source>
</evidence>
<sequence length="541" mass="58318">MKTLIRLFFIIIFSIPLLLITASIPESRLFSVCLADSPTVVINEVAWMGTVTSTNDEWVELYNNTAQDVDINNWTLVSTTDDKFSILLSGKILAQGFFLLERKVSNNSLAPILADQTYPYANVLHNDGEYLELKDATGRPIDVVNGFPWPAGKTGVGTMERISPESADSWQASATPEGTPKAQNSTPIQTADEQPTETPGETESTTLTSTSTPTSSDHSPEANAGPDIIALANQEINFDASQSSDPDGDSLAYRWNFGDGTTADKPTINHSYQYPGTYIAVLEVNDGQNSSSDQLTVTVYSNSILISEFLSAPTGADQDNEWIELYNDSGQVADLSGWQVDDAEGGSKPFTLPQNTLLAGHQYLVLQRPTTKIALNNDNDSVRLIYPTGQVVQEIKYGKAKEDQSVSLAGNRQYLWSASPTPGGPNFISANQQKTNSQISAAITQAGENMESIQSIIPQETALTVTQETPAANLTPQTSASAPLKEISSSPSNKKSDKTNNQTASLTETIKSSPATTLLLIIVFGVLAGLGLIKIRRKRGI</sequence>
<dbReference type="Gene3D" id="2.60.40.10">
    <property type="entry name" value="Immunoglobulins"/>
    <property type="match status" value="1"/>
</dbReference>
<proteinExistence type="predicted"/>
<reference evidence="5 6" key="1">
    <citation type="submission" date="2017-09" db="EMBL/GenBank/DDBJ databases">
        <title>Depth-based differentiation of microbial function through sediment-hosted aquifers and enrichment of novel symbionts in the deep terrestrial subsurface.</title>
        <authorList>
            <person name="Probst A.J."/>
            <person name="Ladd B."/>
            <person name="Jarett J.K."/>
            <person name="Geller-Mcgrath D.E."/>
            <person name="Sieber C.M."/>
            <person name="Emerson J.B."/>
            <person name="Anantharaman K."/>
            <person name="Thomas B.C."/>
            <person name="Malmstrom R."/>
            <person name="Stieglmeier M."/>
            <person name="Klingl A."/>
            <person name="Woyke T."/>
            <person name="Ryan C.M."/>
            <person name="Banfield J.F."/>
        </authorList>
    </citation>
    <scope>NUCLEOTIDE SEQUENCE [LARGE SCALE GENOMIC DNA]</scope>
    <source>
        <strain evidence="5">CG11_big_fil_rev_8_21_14_0_20_44_10</strain>
    </source>
</reference>
<name>A0A2H0KU28_9BACT</name>
<dbReference type="SUPFAM" id="SSF49299">
    <property type="entry name" value="PKD domain"/>
    <property type="match status" value="1"/>
</dbReference>
<dbReference type="Pfam" id="PF18911">
    <property type="entry name" value="PKD_4"/>
    <property type="match status" value="1"/>
</dbReference>
<gene>
    <name evidence="5" type="ORF">COV85_00150</name>
</gene>
<evidence type="ECO:0000259" key="3">
    <source>
        <dbReference type="PROSITE" id="PS50093"/>
    </source>
</evidence>